<dbReference type="InterPro" id="IPR002559">
    <property type="entry name" value="Transposase_11"/>
</dbReference>
<evidence type="ECO:0000313" key="3">
    <source>
        <dbReference type="EMBL" id="RKH65147.1"/>
    </source>
</evidence>
<dbReference type="EMBL" id="RAWM01000075">
    <property type="protein sequence ID" value="RKH65147.1"/>
    <property type="molecule type" value="Genomic_DNA"/>
</dbReference>
<feature type="region of interest" description="Disordered" evidence="1">
    <location>
        <begin position="68"/>
        <end position="92"/>
    </location>
</feature>
<feature type="domain" description="Transposase IS4-like" evidence="2">
    <location>
        <begin position="102"/>
        <end position="242"/>
    </location>
</feature>
<dbReference type="RefSeq" id="WP_121770849.1">
    <property type="nucleotide sequence ID" value="NZ_RAWM01000075.1"/>
</dbReference>
<comment type="caution">
    <text evidence="3">The sequence shown here is derived from an EMBL/GenBank/DDBJ whole genome shotgun (WGS) entry which is preliminary data.</text>
</comment>
<evidence type="ECO:0000313" key="4">
    <source>
        <dbReference type="Proteomes" id="UP000282656"/>
    </source>
</evidence>
<dbReference type="AlphaFoldDB" id="A0A3A8Q901"/>
<organism evidence="3 4">
    <name type="scientific">Corallococcus interemptor</name>
    <dbReference type="NCBI Taxonomy" id="2316720"/>
    <lineage>
        <taxon>Bacteria</taxon>
        <taxon>Pseudomonadati</taxon>
        <taxon>Myxococcota</taxon>
        <taxon>Myxococcia</taxon>
        <taxon>Myxococcales</taxon>
        <taxon>Cystobacterineae</taxon>
        <taxon>Myxococcaceae</taxon>
        <taxon>Corallococcus</taxon>
    </lineage>
</organism>
<sequence length="256" mass="28598">MPWPISHPRRSCSQKPSACRCEEIPCAHFSPGAAFTDGARLLLHPGSARTPAFTPAADCGSCRARPGLESLAAPPPSRGHAVSLPSPRGATQTTAVGLRAGEKRGARVGKCRAGNATKLMALADGDGLPLAVYIAEGNRFNSVLTEGTLDAAFVERLPPRLIADKAWDGRTLQRRLQEERGIDLIAPKRKNSRRKQDGRKLRRYKRRWKVERLFAWLKRWRRIATRWERKAENFLGFIHLGCVVLLLRRLYPKVRL</sequence>
<dbReference type="PANTHER" id="PTHR30007">
    <property type="entry name" value="PHP DOMAIN PROTEIN"/>
    <property type="match status" value="1"/>
</dbReference>
<keyword evidence="4" id="KW-1185">Reference proteome</keyword>
<proteinExistence type="predicted"/>
<gene>
    <name evidence="3" type="ORF">D7X96_24380</name>
</gene>
<dbReference type="GO" id="GO:0003677">
    <property type="term" value="F:DNA binding"/>
    <property type="evidence" value="ECO:0007669"/>
    <property type="project" value="InterPro"/>
</dbReference>
<dbReference type="GO" id="GO:0006313">
    <property type="term" value="P:DNA transposition"/>
    <property type="evidence" value="ECO:0007669"/>
    <property type="project" value="InterPro"/>
</dbReference>
<reference evidence="4" key="1">
    <citation type="submission" date="2018-09" db="EMBL/GenBank/DDBJ databases">
        <authorList>
            <person name="Livingstone P.G."/>
            <person name="Whitworth D.E."/>
        </authorList>
    </citation>
    <scope>NUCLEOTIDE SEQUENCE [LARGE SCALE GENOMIC DNA]</scope>
    <source>
        <strain evidence="4">AB047A</strain>
    </source>
</reference>
<dbReference type="Proteomes" id="UP000282656">
    <property type="component" value="Unassembled WGS sequence"/>
</dbReference>
<name>A0A3A8Q901_9BACT</name>
<protein>
    <submittedName>
        <fullName evidence="3">IS5 family transposase</fullName>
    </submittedName>
</protein>
<evidence type="ECO:0000256" key="1">
    <source>
        <dbReference type="SAM" id="MobiDB-lite"/>
    </source>
</evidence>
<dbReference type="PANTHER" id="PTHR30007:SF1">
    <property type="entry name" value="BLR1914 PROTEIN"/>
    <property type="match status" value="1"/>
</dbReference>
<evidence type="ECO:0000259" key="2">
    <source>
        <dbReference type="Pfam" id="PF01609"/>
    </source>
</evidence>
<accession>A0A3A8Q901</accession>
<dbReference type="NCBIfam" id="NF033580">
    <property type="entry name" value="transpos_IS5_3"/>
    <property type="match status" value="1"/>
</dbReference>
<dbReference type="GO" id="GO:0004803">
    <property type="term" value="F:transposase activity"/>
    <property type="evidence" value="ECO:0007669"/>
    <property type="project" value="InterPro"/>
</dbReference>
<dbReference type="Pfam" id="PF01609">
    <property type="entry name" value="DDE_Tnp_1"/>
    <property type="match status" value="1"/>
</dbReference>